<evidence type="ECO:0008006" key="3">
    <source>
        <dbReference type="Google" id="ProtNLM"/>
    </source>
</evidence>
<dbReference type="RefSeq" id="WP_035918170.1">
    <property type="nucleotide sequence ID" value="NZ_AVPJ01000016.1"/>
</dbReference>
<dbReference type="AlphaFoldDB" id="A0A0A0J0Y1"/>
<organism evidence="1 2">
    <name type="scientific">Knoellia sinensis KCTC 19936</name>
    <dbReference type="NCBI Taxonomy" id="1385520"/>
    <lineage>
        <taxon>Bacteria</taxon>
        <taxon>Bacillati</taxon>
        <taxon>Actinomycetota</taxon>
        <taxon>Actinomycetes</taxon>
        <taxon>Micrococcales</taxon>
        <taxon>Intrasporangiaceae</taxon>
        <taxon>Knoellia</taxon>
    </lineage>
</organism>
<keyword evidence="2" id="KW-1185">Reference proteome</keyword>
<protein>
    <recommendedName>
        <fullName evidence="3">ESX-1 secretion-associated protein</fullName>
    </recommendedName>
</protein>
<proteinExistence type="predicted"/>
<name>A0A0A0J0Y1_9MICO</name>
<dbReference type="eggNOG" id="ENOG5030U24">
    <property type="taxonomic scope" value="Bacteria"/>
</dbReference>
<dbReference type="STRING" id="1385520.N802_06005"/>
<dbReference type="OrthoDB" id="3789937at2"/>
<evidence type="ECO:0000313" key="2">
    <source>
        <dbReference type="Proteomes" id="UP000030002"/>
    </source>
</evidence>
<dbReference type="EMBL" id="AVPJ01000016">
    <property type="protein sequence ID" value="KGN30758.1"/>
    <property type="molecule type" value="Genomic_DNA"/>
</dbReference>
<evidence type="ECO:0000313" key="1">
    <source>
        <dbReference type="EMBL" id="KGN30758.1"/>
    </source>
</evidence>
<accession>A0A0A0J0Y1</accession>
<gene>
    <name evidence="1" type="ORF">N802_06005</name>
</gene>
<comment type="caution">
    <text evidence="1">The sequence shown here is derived from an EMBL/GenBank/DDBJ whole genome shotgun (WGS) entry which is preliminary data.</text>
</comment>
<sequence length="99" mass="10165">MADVDVDLNVLADIAKGLDDGAKGLEDLSGSVPAGIDAGPMTAVVAAMLSQIVTSAGNVSTSSTAAADLVRESRRYYARDDAEASATLEEINKIMKPKP</sequence>
<dbReference type="Proteomes" id="UP000030002">
    <property type="component" value="Unassembled WGS sequence"/>
</dbReference>
<reference evidence="1 2" key="1">
    <citation type="submission" date="2013-08" db="EMBL/GenBank/DDBJ databases">
        <title>The genome sequence of Knoellia sinensis.</title>
        <authorList>
            <person name="Zhu W."/>
            <person name="Wang G."/>
        </authorList>
    </citation>
    <scope>NUCLEOTIDE SEQUENCE [LARGE SCALE GENOMIC DNA]</scope>
    <source>
        <strain evidence="1 2">KCTC 19936</strain>
    </source>
</reference>